<accession>A0A0N8PRH0</accession>
<evidence type="ECO:0000313" key="1">
    <source>
        <dbReference type="EMBL" id="KPV49901.1"/>
    </source>
</evidence>
<proteinExistence type="predicted"/>
<reference evidence="1 2" key="1">
    <citation type="submission" date="2015-09" db="EMBL/GenBank/DDBJ databases">
        <title>Draft genome sequence of Kouleothrix aurantiaca JCM 19913.</title>
        <authorList>
            <person name="Hemp J."/>
        </authorList>
    </citation>
    <scope>NUCLEOTIDE SEQUENCE [LARGE SCALE GENOMIC DNA]</scope>
    <source>
        <strain evidence="1 2">COM-B</strain>
    </source>
</reference>
<feature type="non-terminal residue" evidence="1">
    <location>
        <position position="1"/>
    </location>
</feature>
<comment type="caution">
    <text evidence="1">The sequence shown here is derived from an EMBL/GenBank/DDBJ whole genome shotgun (WGS) entry which is preliminary data.</text>
</comment>
<dbReference type="Gene3D" id="1.25.10.10">
    <property type="entry name" value="Leucine-rich Repeat Variant"/>
    <property type="match status" value="1"/>
</dbReference>
<evidence type="ECO:0008006" key="3">
    <source>
        <dbReference type="Google" id="ProtNLM"/>
    </source>
</evidence>
<dbReference type="InterPro" id="IPR011989">
    <property type="entry name" value="ARM-like"/>
</dbReference>
<sequence length="79" mass="8694">PQLRALAADSLGKLRWHEAAPTLITLAQDANAALVIRLRCIAALCRLDTLAGWVAIGQLAYDERQPSVIRDTALHMLYE</sequence>
<dbReference type="Proteomes" id="UP000050509">
    <property type="component" value="Unassembled WGS sequence"/>
</dbReference>
<dbReference type="EMBL" id="LJCR01001684">
    <property type="protein sequence ID" value="KPV49901.1"/>
    <property type="molecule type" value="Genomic_DNA"/>
</dbReference>
<protein>
    <recommendedName>
        <fullName evidence="3">PBS lyase</fullName>
    </recommendedName>
</protein>
<organism evidence="1 2">
    <name type="scientific">Kouleothrix aurantiaca</name>
    <dbReference type="NCBI Taxonomy" id="186479"/>
    <lineage>
        <taxon>Bacteria</taxon>
        <taxon>Bacillati</taxon>
        <taxon>Chloroflexota</taxon>
        <taxon>Chloroflexia</taxon>
        <taxon>Chloroflexales</taxon>
        <taxon>Roseiflexineae</taxon>
        <taxon>Roseiflexaceae</taxon>
        <taxon>Kouleothrix</taxon>
    </lineage>
</organism>
<evidence type="ECO:0000313" key="2">
    <source>
        <dbReference type="Proteomes" id="UP000050509"/>
    </source>
</evidence>
<name>A0A0N8PRH0_9CHLR</name>
<gene>
    <name evidence="1" type="ORF">SE17_30025</name>
</gene>
<dbReference type="AlphaFoldDB" id="A0A0N8PRH0"/>
<keyword evidence="2" id="KW-1185">Reference proteome</keyword>